<dbReference type="SUPFAM" id="SSF56112">
    <property type="entry name" value="Protein kinase-like (PK-like)"/>
    <property type="match status" value="1"/>
</dbReference>
<dbReference type="PROSITE" id="PS50011">
    <property type="entry name" value="PROTEIN_KINASE_DOM"/>
    <property type="match status" value="1"/>
</dbReference>
<evidence type="ECO:0000256" key="19">
    <source>
        <dbReference type="PIRNR" id="PIRNR000552"/>
    </source>
</evidence>
<organism evidence="26 27">
    <name type="scientific">Mastacembelus armatus</name>
    <name type="common">zig-zag eel</name>
    <dbReference type="NCBI Taxonomy" id="205130"/>
    <lineage>
        <taxon>Eukaryota</taxon>
        <taxon>Metazoa</taxon>
        <taxon>Chordata</taxon>
        <taxon>Craniata</taxon>
        <taxon>Vertebrata</taxon>
        <taxon>Euteleostomi</taxon>
        <taxon>Actinopterygii</taxon>
        <taxon>Neopterygii</taxon>
        <taxon>Teleostei</taxon>
        <taxon>Neoteleostei</taxon>
        <taxon>Acanthomorphata</taxon>
        <taxon>Anabantaria</taxon>
        <taxon>Synbranchiformes</taxon>
        <taxon>Mastacembelidae</taxon>
        <taxon>Mastacembelus</taxon>
    </lineage>
</organism>
<evidence type="ECO:0000256" key="7">
    <source>
        <dbReference type="ARBA" id="ARBA00022553"/>
    </source>
</evidence>
<dbReference type="SMART" id="SM00109">
    <property type="entry name" value="C1"/>
    <property type="match status" value="2"/>
</dbReference>
<proteinExistence type="inferred from homology"/>
<name>A0A7N8YFK6_9TELE</name>
<feature type="domain" description="Protein kinase" evidence="24">
    <location>
        <begin position="539"/>
        <end position="795"/>
    </location>
</feature>
<protein>
    <recommendedName>
        <fullName evidence="19">Serine/threonine-protein kinase</fullName>
        <ecNumber evidence="19">2.7.11.13</ecNumber>
    </recommendedName>
</protein>
<dbReference type="FunFam" id="1.10.510.10:FF:000151">
    <property type="entry name" value="Serine/threonine-protein kinase"/>
    <property type="match status" value="1"/>
</dbReference>
<evidence type="ECO:0000256" key="4">
    <source>
        <dbReference type="ARBA" id="ARBA00008582"/>
    </source>
</evidence>
<dbReference type="SUPFAM" id="SSF50729">
    <property type="entry name" value="PH domain-like"/>
    <property type="match status" value="1"/>
</dbReference>
<dbReference type="GO" id="GO:0008270">
    <property type="term" value="F:zinc ion binding"/>
    <property type="evidence" value="ECO:0007669"/>
    <property type="project" value="UniProtKB-KW"/>
</dbReference>
<dbReference type="Pfam" id="PF00130">
    <property type="entry name" value="C1_1"/>
    <property type="match status" value="2"/>
</dbReference>
<feature type="binding site" evidence="21">
    <location>
        <begin position="545"/>
        <end position="553"/>
    </location>
    <ligand>
        <name>ATP</name>
        <dbReference type="ChEBI" id="CHEBI:30616"/>
    </ligand>
</feature>
<evidence type="ECO:0000256" key="5">
    <source>
        <dbReference type="ARBA" id="ARBA00022490"/>
    </source>
</evidence>
<evidence type="ECO:0000256" key="9">
    <source>
        <dbReference type="ARBA" id="ARBA00022723"/>
    </source>
</evidence>
<dbReference type="GO" id="GO:0005829">
    <property type="term" value="C:cytosol"/>
    <property type="evidence" value="ECO:0007669"/>
    <property type="project" value="TreeGrafter"/>
</dbReference>
<dbReference type="Pfam" id="PF00069">
    <property type="entry name" value="Pkinase"/>
    <property type="match status" value="1"/>
</dbReference>
<keyword evidence="9 19" id="KW-0479">Metal-binding</keyword>
<dbReference type="FunFam" id="3.30.200.20:FF:000137">
    <property type="entry name" value="Serine/threonine-protein kinase"/>
    <property type="match status" value="1"/>
</dbReference>
<dbReference type="InterPro" id="IPR020454">
    <property type="entry name" value="DAG/PE-bd"/>
</dbReference>
<dbReference type="InterPro" id="IPR000719">
    <property type="entry name" value="Prot_kinase_dom"/>
</dbReference>
<evidence type="ECO:0000256" key="17">
    <source>
        <dbReference type="ARBA" id="ARBA00023136"/>
    </source>
</evidence>
<evidence type="ECO:0000256" key="20">
    <source>
        <dbReference type="PIRSR" id="PIRSR000552-1"/>
    </source>
</evidence>
<evidence type="ECO:0000256" key="22">
    <source>
        <dbReference type="PROSITE-ProRule" id="PRU10141"/>
    </source>
</evidence>
<evidence type="ECO:0000256" key="8">
    <source>
        <dbReference type="ARBA" id="ARBA00022679"/>
    </source>
</evidence>
<dbReference type="GO" id="GO:0005524">
    <property type="term" value="F:ATP binding"/>
    <property type="evidence" value="ECO:0007669"/>
    <property type="project" value="UniProtKB-UniRule"/>
</dbReference>
<comment type="cofactor">
    <cofactor evidence="1 19">
        <name>Mg(2+)</name>
        <dbReference type="ChEBI" id="CHEBI:18420"/>
    </cofactor>
</comment>
<dbReference type="CDD" id="cd14082">
    <property type="entry name" value="STKc_PKD"/>
    <property type="match status" value="1"/>
</dbReference>
<dbReference type="Gene3D" id="1.10.510.10">
    <property type="entry name" value="Transferase(Phosphotransferase) domain 1"/>
    <property type="match status" value="1"/>
</dbReference>
<evidence type="ECO:0000256" key="16">
    <source>
        <dbReference type="ARBA" id="ARBA00022842"/>
    </source>
</evidence>
<evidence type="ECO:0000256" key="14">
    <source>
        <dbReference type="ARBA" id="ARBA00022833"/>
    </source>
</evidence>
<dbReference type="Gene3D" id="3.30.200.20">
    <property type="entry name" value="Phosphorylase Kinase, domain 1"/>
    <property type="match status" value="1"/>
</dbReference>
<dbReference type="InterPro" id="IPR001849">
    <property type="entry name" value="PH_domain"/>
</dbReference>
<dbReference type="PROSITE" id="PS50081">
    <property type="entry name" value="ZF_DAG_PE_2"/>
    <property type="match status" value="2"/>
</dbReference>
<keyword evidence="6 19" id="KW-0723">Serine/threonine-protein kinase</keyword>
<keyword evidence="12" id="KW-0863">Zinc-finger</keyword>
<evidence type="ECO:0000256" key="15">
    <source>
        <dbReference type="ARBA" id="ARBA00022840"/>
    </source>
</evidence>
<evidence type="ECO:0000259" key="25">
    <source>
        <dbReference type="PROSITE" id="PS50081"/>
    </source>
</evidence>
<dbReference type="EC" id="2.7.11.13" evidence="19"/>
<evidence type="ECO:0000313" key="27">
    <source>
        <dbReference type="Proteomes" id="UP000261640"/>
    </source>
</evidence>
<dbReference type="SMART" id="SM00220">
    <property type="entry name" value="S_TKc"/>
    <property type="match status" value="1"/>
</dbReference>
<comment type="catalytic activity">
    <reaction evidence="18 19">
        <text>L-threonyl-[protein] + ATP = O-phospho-L-threonyl-[protein] + ADP + H(+)</text>
        <dbReference type="Rhea" id="RHEA:46608"/>
        <dbReference type="Rhea" id="RHEA-COMP:11060"/>
        <dbReference type="Rhea" id="RHEA-COMP:11605"/>
        <dbReference type="ChEBI" id="CHEBI:15378"/>
        <dbReference type="ChEBI" id="CHEBI:30013"/>
        <dbReference type="ChEBI" id="CHEBI:30616"/>
        <dbReference type="ChEBI" id="CHEBI:61977"/>
        <dbReference type="ChEBI" id="CHEBI:456216"/>
        <dbReference type="EC" id="2.7.11.13"/>
    </reaction>
</comment>
<evidence type="ECO:0000256" key="12">
    <source>
        <dbReference type="ARBA" id="ARBA00022771"/>
    </source>
</evidence>
<dbReference type="PANTHER" id="PTHR22968:SF12">
    <property type="entry name" value="SERINE_THREONINE-PROTEIN KINASE D2"/>
    <property type="match status" value="1"/>
</dbReference>
<evidence type="ECO:0000256" key="13">
    <source>
        <dbReference type="ARBA" id="ARBA00022777"/>
    </source>
</evidence>
<evidence type="ECO:0000256" key="23">
    <source>
        <dbReference type="SAM" id="MobiDB-lite"/>
    </source>
</evidence>
<keyword evidence="17" id="KW-0472">Membrane</keyword>
<dbReference type="InterPro" id="IPR008271">
    <property type="entry name" value="Ser/Thr_kinase_AS"/>
</dbReference>
<dbReference type="InterPro" id="IPR015727">
    <property type="entry name" value="Protein_Kinase_C_mu-related"/>
</dbReference>
<feature type="compositionally biased region" description="Acidic residues" evidence="23">
    <location>
        <begin position="849"/>
        <end position="859"/>
    </location>
</feature>
<keyword evidence="16 19" id="KW-0460">Magnesium</keyword>
<evidence type="ECO:0000259" key="24">
    <source>
        <dbReference type="PROSITE" id="PS50011"/>
    </source>
</evidence>
<evidence type="ECO:0000256" key="3">
    <source>
        <dbReference type="ARBA" id="ARBA00004496"/>
    </source>
</evidence>
<keyword evidence="5 19" id="KW-0963">Cytoplasm</keyword>
<evidence type="ECO:0000256" key="6">
    <source>
        <dbReference type="ARBA" id="ARBA00022527"/>
    </source>
</evidence>
<dbReference type="PRINTS" id="PR00008">
    <property type="entry name" value="DAGPEDOMAIN"/>
</dbReference>
<keyword evidence="11 19" id="KW-0547">Nucleotide-binding</keyword>
<feature type="domain" description="Phorbol-ester/DAG-type" evidence="25">
    <location>
        <begin position="234"/>
        <end position="284"/>
    </location>
</feature>
<keyword evidence="8 19" id="KW-0808">Transferase</keyword>
<dbReference type="CDD" id="cd01239">
    <property type="entry name" value="PH_PKD"/>
    <property type="match status" value="1"/>
</dbReference>
<dbReference type="PIRSF" id="PIRSF000552">
    <property type="entry name" value="PKC_mu_nu_D2"/>
    <property type="match status" value="1"/>
</dbReference>
<comment type="similarity">
    <text evidence="4">Belongs to the protein kinase superfamily. CAMK Ser/Thr protein kinase family. PKD subfamily.</text>
</comment>
<keyword evidence="27" id="KW-1185">Reference proteome</keyword>
<keyword evidence="7" id="KW-0597">Phosphoprotein</keyword>
<dbReference type="GO" id="GO:0016020">
    <property type="term" value="C:membrane"/>
    <property type="evidence" value="ECO:0007669"/>
    <property type="project" value="UniProtKB-SubCell"/>
</dbReference>
<dbReference type="Proteomes" id="UP000261640">
    <property type="component" value="Unplaced"/>
</dbReference>
<dbReference type="Ensembl" id="ENSMAMT00000066120.1">
    <property type="protein sequence ID" value="ENSMAMP00000064840.1"/>
    <property type="gene ID" value="ENSMAMG00000010697.2"/>
</dbReference>
<reference evidence="26" key="2">
    <citation type="submission" date="2025-09" db="UniProtKB">
        <authorList>
            <consortium name="Ensembl"/>
        </authorList>
    </citation>
    <scope>IDENTIFICATION</scope>
</reference>
<dbReference type="Gene3D" id="3.30.60.20">
    <property type="match status" value="2"/>
</dbReference>
<dbReference type="InterPro" id="IPR011993">
    <property type="entry name" value="PH-like_dom_sf"/>
</dbReference>
<sequence>MTPVQGPGGTVMPSVPPTPTGVSFIIQIGLTRESVLMPQSADMAYVKQIACSIVDTKFPECGFYGIYDKILLFKHDTSTNNILQLVKAAGDIQEGDLVEVVLSAAATFEDFQIRPHALNVHSYRAPAFCDHCGEMLFGLVRQGLKCDGCGLNYHKRCAFSIPNNCSGARKRRLSTTSLSSTQSLRLSTTESVYSVGTASTCAEDVPRTPSDARRFYTGRPVHLDKILMSKVKVPHTFAVHSYTRPTVCQYCKRLLRGLFRQGLQCKDCKFNCHKRCAYKVPNDCLGETIGGKGKYKRLSNVFMTLLTLHAFDENDSDEACTDESCSIPGTNSNAHFASSSVYIPLMRVVQSVRQTTRRSSTAIKEGWMVHYSNKDTLRKKHYWRLDCKCIILFQNNTSNKYYKEIPLSEILEVRPAGNFSLVPPGTNPHCFELITGNMCYFVGEDPNTPLNNSYQTVPQNPPSPSQVAPNSGIGREVAKAWESAIRQALMPVIFQDAPPAEGNATHSNLHRDIVKSSVSISVSNSQIQENVDIGTVYQIFADEVLGSGQFGVVYGGKHRKTGRDVAVKVIDKLRFPTKQESQLRNEVAILQSLRHLGIVNLECMFETPEKVFVVMEKLHGDMLEMILSSEKGRLPERLTKFFITQILAALRHLHFKNIVHCDLKPENVLLASADPFPQVKLCDFGFARIIGEKSFRRSVVGTPAYLAPEVLLNQGYNRSLDMWSVGVIMYVSLSGTFPFNEDEDINDQIHNAAFMYPPNPWKQISSDAIDLINNLLQVKMRKRYSVDKSLSHVYLQDYQTWLDLRELESKLGERYITHESDDSRWQMFAREHTLPYPAHLVPPPPAPGSDDEEGGEDADVQGLTERVSIL</sequence>
<evidence type="ECO:0000256" key="10">
    <source>
        <dbReference type="ARBA" id="ARBA00022737"/>
    </source>
</evidence>
<dbReference type="SMART" id="SM00233">
    <property type="entry name" value="PH"/>
    <property type="match status" value="1"/>
</dbReference>
<dbReference type="Pfam" id="PF00169">
    <property type="entry name" value="PH"/>
    <property type="match status" value="1"/>
</dbReference>
<dbReference type="FunFam" id="3.30.60.20:FF:000019">
    <property type="entry name" value="Serine/threonine-protein kinase"/>
    <property type="match status" value="1"/>
</dbReference>
<dbReference type="GO" id="GO:0035556">
    <property type="term" value="P:intracellular signal transduction"/>
    <property type="evidence" value="ECO:0007669"/>
    <property type="project" value="TreeGrafter"/>
</dbReference>
<dbReference type="FunFam" id="3.30.60.20:FF:000007">
    <property type="entry name" value="Serine/threonine-protein kinase"/>
    <property type="match status" value="1"/>
</dbReference>
<evidence type="ECO:0000256" key="18">
    <source>
        <dbReference type="ARBA" id="ARBA00047272"/>
    </source>
</evidence>
<accession>A0A7N8YFK6</accession>
<dbReference type="PROSITE" id="PS00108">
    <property type="entry name" value="PROTEIN_KINASE_ST"/>
    <property type="match status" value="1"/>
</dbReference>
<reference evidence="26" key="1">
    <citation type="submission" date="2025-08" db="UniProtKB">
        <authorList>
            <consortium name="Ensembl"/>
        </authorList>
    </citation>
    <scope>IDENTIFICATION</scope>
</reference>
<dbReference type="GeneTree" id="ENSGT00950000183024"/>
<evidence type="ECO:0000313" key="26">
    <source>
        <dbReference type="Ensembl" id="ENSMAMP00000064840.1"/>
    </source>
</evidence>
<keyword evidence="14" id="KW-0862">Zinc</keyword>
<feature type="active site" description="Proton acceptor" evidence="20">
    <location>
        <position position="662"/>
    </location>
</feature>
<dbReference type="GO" id="GO:0007200">
    <property type="term" value="P:phospholipase C-activating G protein-coupled receptor signaling pathway"/>
    <property type="evidence" value="ECO:0007669"/>
    <property type="project" value="TreeGrafter"/>
</dbReference>
<dbReference type="Pfam" id="PF25525">
    <property type="entry name" value="Ubiquitin_PRKD1_N"/>
    <property type="match status" value="1"/>
</dbReference>
<keyword evidence="15 19" id="KW-0067">ATP-binding</keyword>
<comment type="activity regulation">
    <text evidence="19">Activated by DAG and phorbol esters.</text>
</comment>
<dbReference type="InterPro" id="IPR017441">
    <property type="entry name" value="Protein_kinase_ATP_BS"/>
</dbReference>
<dbReference type="SUPFAM" id="SSF57889">
    <property type="entry name" value="Cysteine-rich domain"/>
    <property type="match status" value="2"/>
</dbReference>
<keyword evidence="10" id="KW-0677">Repeat</keyword>
<dbReference type="GO" id="GO:0004697">
    <property type="term" value="F:diacylglycerol-dependent serine/threonine kinase activity"/>
    <property type="evidence" value="ECO:0007669"/>
    <property type="project" value="UniProtKB-EC"/>
</dbReference>
<evidence type="ECO:0000256" key="2">
    <source>
        <dbReference type="ARBA" id="ARBA00004370"/>
    </source>
</evidence>
<feature type="domain" description="Phorbol-ester/DAG-type" evidence="25">
    <location>
        <begin position="115"/>
        <end position="165"/>
    </location>
</feature>
<dbReference type="InterPro" id="IPR057764">
    <property type="entry name" value="Ubiquitin_PRKD1-3_N"/>
</dbReference>
<feature type="region of interest" description="Disordered" evidence="23">
    <location>
        <begin position="838"/>
        <end position="870"/>
    </location>
</feature>
<evidence type="ECO:0000256" key="21">
    <source>
        <dbReference type="PIRSR" id="PIRSR000552-2"/>
    </source>
</evidence>
<dbReference type="PROSITE" id="PS00479">
    <property type="entry name" value="ZF_DAG_PE_1"/>
    <property type="match status" value="2"/>
</dbReference>
<comment type="subcellular location">
    <subcellularLocation>
        <location evidence="3 19">Cytoplasm</location>
    </subcellularLocation>
    <subcellularLocation>
        <location evidence="2">Membrane</location>
    </subcellularLocation>
</comment>
<dbReference type="InterPro" id="IPR046349">
    <property type="entry name" value="C1-like_sf"/>
</dbReference>
<dbReference type="InterPro" id="IPR011009">
    <property type="entry name" value="Kinase-like_dom_sf"/>
</dbReference>
<evidence type="ECO:0000256" key="1">
    <source>
        <dbReference type="ARBA" id="ARBA00001946"/>
    </source>
</evidence>
<dbReference type="PANTHER" id="PTHR22968">
    <property type="entry name" value="PROTEIN KINASE C, MU"/>
    <property type="match status" value="1"/>
</dbReference>
<feature type="binding site" evidence="21 22">
    <location>
        <position position="568"/>
    </location>
    <ligand>
        <name>ATP</name>
        <dbReference type="ChEBI" id="CHEBI:30616"/>
    </ligand>
</feature>
<dbReference type="AlphaFoldDB" id="A0A7N8YFK6"/>
<keyword evidence="13 19" id="KW-0418">Kinase</keyword>
<evidence type="ECO:0000256" key="11">
    <source>
        <dbReference type="ARBA" id="ARBA00022741"/>
    </source>
</evidence>
<dbReference type="PROSITE" id="PS00107">
    <property type="entry name" value="PROTEIN_KINASE_ATP"/>
    <property type="match status" value="1"/>
</dbReference>
<dbReference type="Gene3D" id="2.30.29.30">
    <property type="entry name" value="Pleckstrin-homology domain (PH domain)/Phosphotyrosine-binding domain (PTB)"/>
    <property type="match status" value="1"/>
</dbReference>
<dbReference type="FunFam" id="2.30.29.30:FF:000056">
    <property type="entry name" value="Serine/threonine-protein kinase"/>
    <property type="match status" value="1"/>
</dbReference>
<dbReference type="InterPro" id="IPR002219">
    <property type="entry name" value="PKC_DAG/PE"/>
</dbReference>